<comment type="caution">
    <text evidence="8">The sequence shown here is derived from an EMBL/GenBank/DDBJ whole genome shotgun (WGS) entry which is preliminary data.</text>
</comment>
<organism evidence="8 9">
    <name type="scientific">Halomonas campaniensis</name>
    <dbReference type="NCBI Taxonomy" id="213554"/>
    <lineage>
        <taxon>Bacteria</taxon>
        <taxon>Pseudomonadati</taxon>
        <taxon>Pseudomonadota</taxon>
        <taxon>Gammaproteobacteria</taxon>
        <taxon>Oceanospirillales</taxon>
        <taxon>Halomonadaceae</taxon>
        <taxon>Halomonas</taxon>
    </lineage>
</organism>
<dbReference type="PANTHER" id="PTHR30136:SF24">
    <property type="entry name" value="HTH-TYPE TRANSCRIPTIONAL REPRESSOR ALLR"/>
    <property type="match status" value="1"/>
</dbReference>
<evidence type="ECO:0000259" key="6">
    <source>
        <dbReference type="PROSITE" id="PS51077"/>
    </source>
</evidence>
<keyword evidence="1" id="KW-0805">Transcription regulation</keyword>
<evidence type="ECO:0000313" key="9">
    <source>
        <dbReference type="Proteomes" id="UP000553442"/>
    </source>
</evidence>
<dbReference type="Pfam" id="PF09339">
    <property type="entry name" value="HTH_IclR"/>
    <property type="match status" value="1"/>
</dbReference>
<sequence length="231" mass="23760">MSTTLQTLDRGLNALAIIAEQAGGLSVAELAERLAVHRAIAYRIVTTLEQHGLVNRGRDGLLRLGAGISLLASRFEPQLRALAQPRLKALAAATRATAFLSVAQGEEAVVILVAEPDDGLLRVGYRVGSRHPLSLGAAGIAILAGRPAETGEAEAVTRARREGYSLTRGQLQRGAVGVASPIPADPRRSGVEACVGVVAMDDLESDTAIAEVMAAARALAALVAPGDAAAP</sequence>
<dbReference type="InterPro" id="IPR005471">
    <property type="entry name" value="Tscrpt_reg_IclR_N"/>
</dbReference>
<dbReference type="PANTHER" id="PTHR30136">
    <property type="entry name" value="HELIX-TURN-HELIX TRANSCRIPTIONAL REGULATOR, ICLR FAMILY"/>
    <property type="match status" value="1"/>
</dbReference>
<dbReference type="GO" id="GO:0003677">
    <property type="term" value="F:DNA binding"/>
    <property type="evidence" value="ECO:0007669"/>
    <property type="project" value="UniProtKB-KW"/>
</dbReference>
<keyword evidence="9" id="KW-1185">Reference proteome</keyword>
<keyword evidence="2 8" id="KW-0238">DNA-binding</keyword>
<keyword evidence="3" id="KW-0804">Transcription</keyword>
<dbReference type="Gene3D" id="1.10.10.10">
    <property type="entry name" value="Winged helix-like DNA-binding domain superfamily/Winged helix DNA-binding domain"/>
    <property type="match status" value="1"/>
</dbReference>
<dbReference type="Gene3D" id="3.30.450.40">
    <property type="match status" value="1"/>
</dbReference>
<dbReference type="InterPro" id="IPR014757">
    <property type="entry name" value="Tscrpt_reg_IclR_C"/>
</dbReference>
<dbReference type="PROSITE" id="PS51078">
    <property type="entry name" value="ICLR_ED"/>
    <property type="match status" value="1"/>
</dbReference>
<dbReference type="Proteomes" id="UP000553442">
    <property type="component" value="Unassembled WGS sequence"/>
</dbReference>
<dbReference type="InterPro" id="IPR036388">
    <property type="entry name" value="WH-like_DNA-bd_sf"/>
</dbReference>
<name>A0A7W5P9J6_9GAMM</name>
<dbReference type="GO" id="GO:0045892">
    <property type="term" value="P:negative regulation of DNA-templated transcription"/>
    <property type="evidence" value="ECO:0007669"/>
    <property type="project" value="TreeGrafter"/>
</dbReference>
<dbReference type="InterPro" id="IPR029016">
    <property type="entry name" value="GAF-like_dom_sf"/>
</dbReference>
<dbReference type="SUPFAM" id="SSF55781">
    <property type="entry name" value="GAF domain-like"/>
    <property type="match status" value="1"/>
</dbReference>
<proteinExistence type="predicted"/>
<gene>
    <name evidence="8" type="ORF">BDK63_000604</name>
</gene>
<dbReference type="InterPro" id="IPR050707">
    <property type="entry name" value="HTH_MetabolicPath_Reg"/>
</dbReference>
<feature type="domain" description="IclR-ED" evidence="7">
    <location>
        <begin position="60"/>
        <end position="229"/>
    </location>
</feature>
<evidence type="ECO:0000256" key="4">
    <source>
        <dbReference type="ARBA" id="ARBA00040379"/>
    </source>
</evidence>
<accession>A0A7W5P9J6</accession>
<evidence type="ECO:0000256" key="5">
    <source>
        <dbReference type="ARBA" id="ARBA00042627"/>
    </source>
</evidence>
<reference evidence="8 9" key="1">
    <citation type="submission" date="2020-08" db="EMBL/GenBank/DDBJ databases">
        <title>Genomic Encyclopedia of Archaeal and Bacterial Type Strains, Phase II (KMG-II): from individual species to whole genera.</title>
        <authorList>
            <person name="Goeker M."/>
        </authorList>
    </citation>
    <scope>NUCLEOTIDE SEQUENCE [LARGE SCALE GENOMIC DNA]</scope>
    <source>
        <strain evidence="8 9">5AG</strain>
    </source>
</reference>
<evidence type="ECO:0000313" key="8">
    <source>
        <dbReference type="EMBL" id="MBB3329764.1"/>
    </source>
</evidence>
<protein>
    <recommendedName>
        <fullName evidence="4">HTH-type transcriptional repressor AllR</fullName>
    </recommendedName>
    <alternativeName>
        <fullName evidence="5">Negative regulator of allantoin and glyoxylate utilization operons</fullName>
    </alternativeName>
</protein>
<evidence type="ECO:0000259" key="7">
    <source>
        <dbReference type="PROSITE" id="PS51078"/>
    </source>
</evidence>
<dbReference type="SUPFAM" id="SSF46785">
    <property type="entry name" value="Winged helix' DNA-binding domain"/>
    <property type="match status" value="1"/>
</dbReference>
<evidence type="ECO:0000256" key="1">
    <source>
        <dbReference type="ARBA" id="ARBA00023015"/>
    </source>
</evidence>
<feature type="domain" description="HTH iclR-type" evidence="6">
    <location>
        <begin position="5"/>
        <end position="66"/>
    </location>
</feature>
<dbReference type="Pfam" id="PF01614">
    <property type="entry name" value="IclR_C"/>
    <property type="match status" value="1"/>
</dbReference>
<evidence type="ECO:0000256" key="2">
    <source>
        <dbReference type="ARBA" id="ARBA00023125"/>
    </source>
</evidence>
<dbReference type="EMBL" id="JACHZF010000004">
    <property type="protein sequence ID" value="MBB3329764.1"/>
    <property type="molecule type" value="Genomic_DNA"/>
</dbReference>
<dbReference type="InterPro" id="IPR036390">
    <property type="entry name" value="WH_DNA-bd_sf"/>
</dbReference>
<dbReference type="PROSITE" id="PS51077">
    <property type="entry name" value="HTH_ICLR"/>
    <property type="match status" value="1"/>
</dbReference>
<dbReference type="RefSeq" id="WP_183329854.1">
    <property type="nucleotide sequence ID" value="NZ_JACHZF010000004.1"/>
</dbReference>
<dbReference type="SMART" id="SM00346">
    <property type="entry name" value="HTH_ICLR"/>
    <property type="match status" value="1"/>
</dbReference>
<dbReference type="AlphaFoldDB" id="A0A7W5P9J6"/>
<evidence type="ECO:0000256" key="3">
    <source>
        <dbReference type="ARBA" id="ARBA00023163"/>
    </source>
</evidence>
<dbReference type="GO" id="GO:0003700">
    <property type="term" value="F:DNA-binding transcription factor activity"/>
    <property type="evidence" value="ECO:0007669"/>
    <property type="project" value="TreeGrafter"/>
</dbReference>